<dbReference type="Proteomes" id="UP000789920">
    <property type="component" value="Unassembled WGS sequence"/>
</dbReference>
<sequence>MSSTPASVQLTGQPGESMKEGTNSEHINLKVVGDRNEMYFKIKRTTQFKKLMDAFCERQNRDVRSFRFLYDGDRIQAHDTPLEACLILLRCWKWKMVISLKLWFNNL</sequence>
<keyword evidence="2" id="KW-1185">Reference proteome</keyword>
<proteinExistence type="predicted"/>
<comment type="caution">
    <text evidence="1">The sequence shown here is derived from an EMBL/GenBank/DDBJ whole genome shotgun (WGS) entry which is preliminary data.</text>
</comment>
<feature type="non-terminal residue" evidence="1">
    <location>
        <position position="107"/>
    </location>
</feature>
<gene>
    <name evidence="1" type="ORF">RPERSI_LOCUS3726</name>
</gene>
<evidence type="ECO:0000313" key="2">
    <source>
        <dbReference type="Proteomes" id="UP000789920"/>
    </source>
</evidence>
<protein>
    <submittedName>
        <fullName evidence="1">2234_t:CDS:1</fullName>
    </submittedName>
</protein>
<organism evidence="1 2">
    <name type="scientific">Racocetra persica</name>
    <dbReference type="NCBI Taxonomy" id="160502"/>
    <lineage>
        <taxon>Eukaryota</taxon>
        <taxon>Fungi</taxon>
        <taxon>Fungi incertae sedis</taxon>
        <taxon>Mucoromycota</taxon>
        <taxon>Glomeromycotina</taxon>
        <taxon>Glomeromycetes</taxon>
        <taxon>Diversisporales</taxon>
        <taxon>Gigasporaceae</taxon>
        <taxon>Racocetra</taxon>
    </lineage>
</organism>
<name>A0ACA9LWU1_9GLOM</name>
<reference evidence="1" key="1">
    <citation type="submission" date="2021-06" db="EMBL/GenBank/DDBJ databases">
        <authorList>
            <person name="Kallberg Y."/>
            <person name="Tangrot J."/>
            <person name="Rosling A."/>
        </authorList>
    </citation>
    <scope>NUCLEOTIDE SEQUENCE</scope>
    <source>
        <strain evidence="1">MA461A</strain>
    </source>
</reference>
<evidence type="ECO:0000313" key="1">
    <source>
        <dbReference type="EMBL" id="CAG8545335.1"/>
    </source>
</evidence>
<dbReference type="EMBL" id="CAJVQC010004798">
    <property type="protein sequence ID" value="CAG8545335.1"/>
    <property type="molecule type" value="Genomic_DNA"/>
</dbReference>
<accession>A0ACA9LWU1</accession>